<dbReference type="VEuPathDB" id="FungiDB:VP01_1058g5"/>
<name>A0A0L6VU87_9BASI</name>
<reference evidence="1 2" key="1">
    <citation type="submission" date="2015-08" db="EMBL/GenBank/DDBJ databases">
        <title>Next Generation Sequencing and Analysis of the Genome of Puccinia sorghi L Schw, the Causal Agent of Maize Common Rust.</title>
        <authorList>
            <person name="Rochi L."/>
            <person name="Burguener G."/>
            <person name="Darino M."/>
            <person name="Turjanski A."/>
            <person name="Kreff E."/>
            <person name="Dieguez M.J."/>
            <person name="Sacco F."/>
        </authorList>
    </citation>
    <scope>NUCLEOTIDE SEQUENCE [LARGE SCALE GENOMIC DNA]</scope>
    <source>
        <strain evidence="1 2">RO10H11247</strain>
    </source>
</reference>
<evidence type="ECO:0000313" key="1">
    <source>
        <dbReference type="EMBL" id="KNZ64177.1"/>
    </source>
</evidence>
<comment type="caution">
    <text evidence="1">The sequence shown here is derived from an EMBL/GenBank/DDBJ whole genome shotgun (WGS) entry which is preliminary data.</text>
</comment>
<evidence type="ECO:0000313" key="2">
    <source>
        <dbReference type="Proteomes" id="UP000037035"/>
    </source>
</evidence>
<protein>
    <recommendedName>
        <fullName evidence="3">OTU domain-containing protein</fullName>
    </recommendedName>
</protein>
<proteinExistence type="predicted"/>
<keyword evidence="2" id="KW-1185">Reference proteome</keyword>
<dbReference type="AlphaFoldDB" id="A0A0L6VU87"/>
<organism evidence="1 2">
    <name type="scientific">Puccinia sorghi</name>
    <dbReference type="NCBI Taxonomy" id="27349"/>
    <lineage>
        <taxon>Eukaryota</taxon>
        <taxon>Fungi</taxon>
        <taxon>Dikarya</taxon>
        <taxon>Basidiomycota</taxon>
        <taxon>Pucciniomycotina</taxon>
        <taxon>Pucciniomycetes</taxon>
        <taxon>Pucciniales</taxon>
        <taxon>Pucciniaceae</taxon>
        <taxon>Puccinia</taxon>
    </lineage>
</organism>
<dbReference type="EMBL" id="LAVV01000654">
    <property type="protein sequence ID" value="KNZ64177.1"/>
    <property type="molecule type" value="Genomic_DNA"/>
</dbReference>
<accession>A0A0L6VU87</accession>
<dbReference type="OrthoDB" id="1915076at2759"/>
<evidence type="ECO:0008006" key="3">
    <source>
        <dbReference type="Google" id="ProtNLM"/>
    </source>
</evidence>
<sequence>MSTSGKIPRLIKRLPSYVQDHVQKALEVDSDGHCGFRVFSYCWKHGKVQDNFMEVRQNLLHELKTCGKWYVEKEIIYWTN</sequence>
<gene>
    <name evidence="1" type="ORF">VP01_1058g5</name>
</gene>
<dbReference type="Proteomes" id="UP000037035">
    <property type="component" value="Unassembled WGS sequence"/>
</dbReference>